<dbReference type="AlphaFoldDB" id="A0A9N9YX63"/>
<proteinExistence type="predicted"/>
<gene>
    <name evidence="1" type="ORF">CRHIZ90672A_00015401</name>
</gene>
<accession>A0A9N9YX63</accession>
<reference evidence="1" key="1">
    <citation type="submission" date="2021-10" db="EMBL/GenBank/DDBJ databases">
        <authorList>
            <person name="Piombo E."/>
        </authorList>
    </citation>
    <scope>NUCLEOTIDE SEQUENCE</scope>
</reference>
<evidence type="ECO:0000313" key="2">
    <source>
        <dbReference type="Proteomes" id="UP000696573"/>
    </source>
</evidence>
<dbReference type="EMBL" id="CABFNQ020000766">
    <property type="protein sequence ID" value="CAH0042336.1"/>
    <property type="molecule type" value="Genomic_DNA"/>
</dbReference>
<dbReference type="Proteomes" id="UP000696573">
    <property type="component" value="Unassembled WGS sequence"/>
</dbReference>
<dbReference type="OrthoDB" id="10344378at2759"/>
<organism evidence="1 2">
    <name type="scientific">Clonostachys rhizophaga</name>
    <dbReference type="NCBI Taxonomy" id="160324"/>
    <lineage>
        <taxon>Eukaryota</taxon>
        <taxon>Fungi</taxon>
        <taxon>Dikarya</taxon>
        <taxon>Ascomycota</taxon>
        <taxon>Pezizomycotina</taxon>
        <taxon>Sordariomycetes</taxon>
        <taxon>Hypocreomycetidae</taxon>
        <taxon>Hypocreales</taxon>
        <taxon>Bionectriaceae</taxon>
        <taxon>Clonostachys</taxon>
    </lineage>
</organism>
<sequence length="133" mass="14871">MTTENFDAKWAELLKTMADLKEQTKECRQELEKAQALSDEALATKLTAIKASNDITKDQMKMLDGEEKKVEAAYQSMAKFTFVNASVGTHRDSERMEFGAKITDLGAEVEINDMLIKSLEDSRREKSGGSEAK</sequence>
<comment type="caution">
    <text evidence="1">The sequence shown here is derived from an EMBL/GenBank/DDBJ whole genome shotgun (WGS) entry which is preliminary data.</text>
</comment>
<keyword evidence="2" id="KW-1185">Reference proteome</keyword>
<name>A0A9N9YX63_9HYPO</name>
<evidence type="ECO:0000313" key="1">
    <source>
        <dbReference type="EMBL" id="CAH0042336.1"/>
    </source>
</evidence>
<protein>
    <submittedName>
        <fullName evidence="1">Uncharacterized protein</fullName>
    </submittedName>
</protein>